<accession>A0A6C0B026</accession>
<keyword evidence="2 5" id="KW-0812">Transmembrane</keyword>
<reference evidence="6" key="1">
    <citation type="journal article" date="2020" name="Nature">
        <title>Giant virus diversity and host interactions through global metagenomics.</title>
        <authorList>
            <person name="Schulz F."/>
            <person name="Roux S."/>
            <person name="Paez-Espino D."/>
            <person name="Jungbluth S."/>
            <person name="Walsh D.A."/>
            <person name="Denef V.J."/>
            <person name="McMahon K.D."/>
            <person name="Konstantinidis K.T."/>
            <person name="Eloe-Fadrosh E.A."/>
            <person name="Kyrpides N.C."/>
            <person name="Woyke T."/>
        </authorList>
    </citation>
    <scope>NUCLEOTIDE SEQUENCE</scope>
    <source>
        <strain evidence="6">GVMAG-M-3300009182-78</strain>
    </source>
</reference>
<dbReference type="PANTHER" id="PTHR23291:SF50">
    <property type="entry name" value="PROTEIN LIFEGUARD 4"/>
    <property type="match status" value="1"/>
</dbReference>
<evidence type="ECO:0000256" key="4">
    <source>
        <dbReference type="ARBA" id="ARBA00023136"/>
    </source>
</evidence>
<evidence type="ECO:0000256" key="3">
    <source>
        <dbReference type="ARBA" id="ARBA00022989"/>
    </source>
</evidence>
<dbReference type="InterPro" id="IPR006214">
    <property type="entry name" value="Bax_inhibitor_1-related"/>
</dbReference>
<dbReference type="Pfam" id="PF01027">
    <property type="entry name" value="Bax1-I"/>
    <property type="match status" value="1"/>
</dbReference>
<dbReference type="EMBL" id="MN739044">
    <property type="protein sequence ID" value="QHS85565.1"/>
    <property type="molecule type" value="Genomic_DNA"/>
</dbReference>
<evidence type="ECO:0000256" key="2">
    <source>
        <dbReference type="ARBA" id="ARBA00022692"/>
    </source>
</evidence>
<dbReference type="AlphaFoldDB" id="A0A6C0B026"/>
<dbReference type="GO" id="GO:0016020">
    <property type="term" value="C:membrane"/>
    <property type="evidence" value="ECO:0007669"/>
    <property type="project" value="UniProtKB-SubCell"/>
</dbReference>
<feature type="transmembrane region" description="Helical" evidence="5">
    <location>
        <begin position="63"/>
        <end position="82"/>
    </location>
</feature>
<evidence type="ECO:0000256" key="1">
    <source>
        <dbReference type="ARBA" id="ARBA00004141"/>
    </source>
</evidence>
<feature type="transmembrane region" description="Helical" evidence="5">
    <location>
        <begin position="127"/>
        <end position="144"/>
    </location>
</feature>
<organism evidence="6">
    <name type="scientific">viral metagenome</name>
    <dbReference type="NCBI Taxonomy" id="1070528"/>
    <lineage>
        <taxon>unclassified sequences</taxon>
        <taxon>metagenomes</taxon>
        <taxon>organismal metagenomes</taxon>
    </lineage>
</organism>
<evidence type="ECO:0000313" key="6">
    <source>
        <dbReference type="EMBL" id="QHS85565.1"/>
    </source>
</evidence>
<keyword evidence="3 5" id="KW-1133">Transmembrane helix</keyword>
<comment type="subcellular location">
    <subcellularLocation>
        <location evidence="1">Membrane</location>
        <topology evidence="1">Multi-pass membrane protein</topology>
    </subcellularLocation>
</comment>
<keyword evidence="4 5" id="KW-0472">Membrane</keyword>
<sequence length="268" mass="30337">MVQVNSSLYDRFFKGGKGIPMRTSISASHFPTYNLMIGGKKQKKNSGSGTNSLFQLLNSKKEFLLAVFANLITQLGITYYVMINYPIDNKTDKTTVYKSSTYWICLFVTLAIIFILAFVSMPSWLKFILFCIFSISWGILLSFLKLTVDSQAIQMAIFGAMAIFGVMFLFGAFLLLFGVSLGFAFSCWLFFALLLFLIVQIVVGFSGTYSMFHKAIAVVGLILFSLYIVYDTNTILQRNYYGDFITASLDYYLDILNIFLDLLSYNQN</sequence>
<feature type="transmembrane region" description="Helical" evidence="5">
    <location>
        <begin position="183"/>
        <end position="205"/>
    </location>
</feature>
<feature type="transmembrane region" description="Helical" evidence="5">
    <location>
        <begin position="212"/>
        <end position="230"/>
    </location>
</feature>
<evidence type="ECO:0000256" key="5">
    <source>
        <dbReference type="SAM" id="Phobius"/>
    </source>
</evidence>
<name>A0A6C0B026_9ZZZZ</name>
<protein>
    <submittedName>
        <fullName evidence="6">Uncharacterized protein</fullName>
    </submittedName>
</protein>
<feature type="transmembrane region" description="Helical" evidence="5">
    <location>
        <begin position="102"/>
        <end position="121"/>
    </location>
</feature>
<proteinExistence type="predicted"/>
<dbReference type="PANTHER" id="PTHR23291">
    <property type="entry name" value="BAX INHIBITOR-RELATED"/>
    <property type="match status" value="1"/>
</dbReference>
<feature type="transmembrane region" description="Helical" evidence="5">
    <location>
        <begin position="156"/>
        <end position="177"/>
    </location>
</feature>